<organism evidence="2 3">
    <name type="scientific">Tessaracoccus aquimaris</name>
    <dbReference type="NCBI Taxonomy" id="1332264"/>
    <lineage>
        <taxon>Bacteria</taxon>
        <taxon>Bacillati</taxon>
        <taxon>Actinomycetota</taxon>
        <taxon>Actinomycetes</taxon>
        <taxon>Propionibacteriales</taxon>
        <taxon>Propionibacteriaceae</taxon>
        <taxon>Tessaracoccus</taxon>
    </lineage>
</organism>
<dbReference type="RefSeq" id="WP_077685310.1">
    <property type="nucleotide sequence ID" value="NZ_CP019606.1"/>
</dbReference>
<dbReference type="InterPro" id="IPR021443">
    <property type="entry name" value="DUF3093"/>
</dbReference>
<keyword evidence="1" id="KW-1133">Transmembrane helix</keyword>
<evidence type="ECO:0008006" key="4">
    <source>
        <dbReference type="Google" id="ProtNLM"/>
    </source>
</evidence>
<accession>A0A1Q2CLL0</accession>
<protein>
    <recommendedName>
        <fullName evidence="4">DUF3093 domain-containing protein</fullName>
    </recommendedName>
</protein>
<reference evidence="3" key="1">
    <citation type="submission" date="2017-02" db="EMBL/GenBank/DDBJ databases">
        <title>Tessaracoccus aquaemaris sp. nov., isolated from the intestine of a Korean rockfish, Sebastes schlegelii, in a marine aquaculture pond.</title>
        <authorList>
            <person name="Tak E.J."/>
            <person name="Bae J.-W."/>
        </authorList>
    </citation>
    <scope>NUCLEOTIDE SEQUENCE [LARGE SCALE GENOMIC DNA]</scope>
    <source>
        <strain evidence="3">NSG39</strain>
    </source>
</reference>
<evidence type="ECO:0000256" key="1">
    <source>
        <dbReference type="SAM" id="Phobius"/>
    </source>
</evidence>
<dbReference type="STRING" id="1332264.BW730_05125"/>
<evidence type="ECO:0000313" key="3">
    <source>
        <dbReference type="Proteomes" id="UP000188145"/>
    </source>
</evidence>
<gene>
    <name evidence="2" type="ORF">BW730_05125</name>
</gene>
<dbReference type="Pfam" id="PF11292">
    <property type="entry name" value="DUF3093"/>
    <property type="match status" value="1"/>
</dbReference>
<keyword evidence="1" id="KW-0472">Membrane</keyword>
<sequence length="148" mass="16348">MTYSERLHIPWWWMLIGLLFAGSLAVAVLAYVHLQIGIAVSVLIMLAVLLTLVAYSRTRVTVDADGLTAGRYRLGHPYIAAATALDGEQARAALGPDADHRAFLFTRPFLSSLVRVDLDDPADPHPYWLVSTRHPERLADALRQEATS</sequence>
<dbReference type="AlphaFoldDB" id="A0A1Q2CLL0"/>
<evidence type="ECO:0000313" key="2">
    <source>
        <dbReference type="EMBL" id="AQP46991.1"/>
    </source>
</evidence>
<keyword evidence="1" id="KW-0812">Transmembrane</keyword>
<name>A0A1Q2CLL0_9ACTN</name>
<dbReference type="KEGG" id="tes:BW730_05125"/>
<feature type="transmembrane region" description="Helical" evidence="1">
    <location>
        <begin position="12"/>
        <end position="32"/>
    </location>
</feature>
<feature type="transmembrane region" description="Helical" evidence="1">
    <location>
        <begin position="38"/>
        <end position="55"/>
    </location>
</feature>
<dbReference type="OrthoDB" id="3217020at2"/>
<proteinExistence type="predicted"/>
<dbReference type="Proteomes" id="UP000188145">
    <property type="component" value="Chromosome"/>
</dbReference>
<dbReference type="EMBL" id="CP019606">
    <property type="protein sequence ID" value="AQP46991.1"/>
    <property type="molecule type" value="Genomic_DNA"/>
</dbReference>
<keyword evidence="3" id="KW-1185">Reference proteome</keyword>